<feature type="compositionally biased region" description="Basic and acidic residues" evidence="1">
    <location>
        <begin position="43"/>
        <end position="57"/>
    </location>
</feature>
<proteinExistence type="predicted"/>
<sequence>MPPPSGAPFRALHPYQFAPAEYNPLMPSPDHPPNAAPHPPPARSEHSGPSEPHDRNHSPHTYYSHPPPAPAHASSSRTHYQSPPSPQFRTHAVNWGLPPIASSNQQQQQQLPPPSQLAGPSMAPAQFPPPSSTTRRSNDDAQRAPQAAMLYAQSQQLPPIQANPGAIAPATRGRSSSVIAAASSFTQSANVPRLPPIMQVEKQQVTTSATQAASASRRRNEANFVCPVPGCGSTFTRRFNLRGAAYVPVPIKRMPGMWEDLQSSRRAQQASYVHKRMRSDGGADCRQATEAANVANRLSPDDEWENASNSTERSDRGGSRRSPHRSTTS</sequence>
<name>A0A5K1JY88_9APHY</name>
<feature type="compositionally biased region" description="Low complexity" evidence="1">
    <location>
        <begin position="98"/>
        <end position="121"/>
    </location>
</feature>
<feature type="region of interest" description="Disordered" evidence="1">
    <location>
        <begin position="269"/>
        <end position="329"/>
    </location>
</feature>
<evidence type="ECO:0000313" key="2">
    <source>
        <dbReference type="EMBL" id="VWO97196.1"/>
    </source>
</evidence>
<reference evidence="2" key="1">
    <citation type="submission" date="2019-10" db="EMBL/GenBank/DDBJ databases">
        <authorList>
            <person name="Nor Muhammad N."/>
        </authorList>
    </citation>
    <scope>NUCLEOTIDE SEQUENCE</scope>
</reference>
<dbReference type="Gene3D" id="3.30.160.60">
    <property type="entry name" value="Classic Zinc Finger"/>
    <property type="match status" value="1"/>
</dbReference>
<organism evidence="2">
    <name type="scientific">Ganoderma boninense</name>
    <dbReference type="NCBI Taxonomy" id="34458"/>
    <lineage>
        <taxon>Eukaryota</taxon>
        <taxon>Fungi</taxon>
        <taxon>Dikarya</taxon>
        <taxon>Basidiomycota</taxon>
        <taxon>Agaricomycotina</taxon>
        <taxon>Agaricomycetes</taxon>
        <taxon>Polyporales</taxon>
        <taxon>Polyporaceae</taxon>
        <taxon>Ganoderma</taxon>
    </lineage>
</organism>
<dbReference type="AlphaFoldDB" id="A0A5K1JY88"/>
<gene>
    <name evidence="2" type="primary">G4MQZ9</name>
</gene>
<feature type="region of interest" description="Disordered" evidence="1">
    <location>
        <begin position="20"/>
        <end position="144"/>
    </location>
</feature>
<dbReference type="EMBL" id="LR726187">
    <property type="protein sequence ID" value="VWO97196.1"/>
    <property type="molecule type" value="Genomic_DNA"/>
</dbReference>
<feature type="compositionally biased region" description="Pro residues" evidence="1">
    <location>
        <begin position="26"/>
        <end position="42"/>
    </location>
</feature>
<protein>
    <submittedName>
        <fullName evidence="2">Hormone-sensitive lipase</fullName>
    </submittedName>
</protein>
<accession>A0A5K1JY88</accession>
<evidence type="ECO:0000256" key="1">
    <source>
        <dbReference type="SAM" id="MobiDB-lite"/>
    </source>
</evidence>
<feature type="compositionally biased region" description="Basic residues" evidence="1">
    <location>
        <begin position="319"/>
        <end position="329"/>
    </location>
</feature>